<dbReference type="VEuPathDB" id="FungiDB:MELLADRAFT_28385"/>
<dbReference type="OrthoDB" id="79452at2759"/>
<dbReference type="InterPro" id="IPR008936">
    <property type="entry name" value="Rho_GTPase_activation_prot"/>
</dbReference>
<dbReference type="PROSITE" id="PS50238">
    <property type="entry name" value="RHOGAP"/>
    <property type="match status" value="1"/>
</dbReference>
<dbReference type="GO" id="GO:0005737">
    <property type="term" value="C:cytoplasm"/>
    <property type="evidence" value="ECO:0007669"/>
    <property type="project" value="TreeGrafter"/>
</dbReference>
<dbReference type="GeneID" id="18927012"/>
<dbReference type="STRING" id="747676.F4RV47"/>
<dbReference type="SUPFAM" id="SSF48350">
    <property type="entry name" value="GTPase activation domain, GAP"/>
    <property type="match status" value="1"/>
</dbReference>
<organism evidence="4">
    <name type="scientific">Melampsora larici-populina (strain 98AG31 / pathotype 3-4-7)</name>
    <name type="common">Poplar leaf rust fungus</name>
    <dbReference type="NCBI Taxonomy" id="747676"/>
    <lineage>
        <taxon>Eukaryota</taxon>
        <taxon>Fungi</taxon>
        <taxon>Dikarya</taxon>
        <taxon>Basidiomycota</taxon>
        <taxon>Pucciniomycotina</taxon>
        <taxon>Pucciniomycetes</taxon>
        <taxon>Pucciniales</taxon>
        <taxon>Melampsoraceae</taxon>
        <taxon>Melampsora</taxon>
    </lineage>
</organism>
<sequence>GWVPLLVRICIDEIEHRGIKLEGIYRVSGKMQNVTQLVHEIEKDEDAFRFDPERHDPYTIAGVLKLYLRQLPTPLFNFPLQERVIFSKNLEEHLQNGFSVLSKKIRKLPPAHQATLKLVCEHLFRVSQHSDENKMTSSNLGLVFAPAIFSEETGT</sequence>
<proteinExistence type="predicted"/>
<evidence type="ECO:0000313" key="4">
    <source>
        <dbReference type="Proteomes" id="UP000001072"/>
    </source>
</evidence>
<evidence type="ECO:0000256" key="1">
    <source>
        <dbReference type="ARBA" id="ARBA00022468"/>
    </source>
</evidence>
<dbReference type="Pfam" id="PF00620">
    <property type="entry name" value="RhoGAP"/>
    <property type="match status" value="1"/>
</dbReference>
<dbReference type="PANTHER" id="PTHR23176:SF134">
    <property type="entry name" value="RHO-TYPE GTPASE-ACTIVATING PROTEIN"/>
    <property type="match status" value="1"/>
</dbReference>
<keyword evidence="4" id="KW-1185">Reference proteome</keyword>
<dbReference type="InterPro" id="IPR050729">
    <property type="entry name" value="Rho-GAP"/>
</dbReference>
<reference evidence="4" key="1">
    <citation type="journal article" date="2011" name="Proc. Natl. Acad. Sci. U.S.A.">
        <title>Obligate biotrophy features unraveled by the genomic analysis of rust fungi.</title>
        <authorList>
            <person name="Duplessis S."/>
            <person name="Cuomo C.A."/>
            <person name="Lin Y.-C."/>
            <person name="Aerts A."/>
            <person name="Tisserant E."/>
            <person name="Veneault-Fourrey C."/>
            <person name="Joly D.L."/>
            <person name="Hacquard S."/>
            <person name="Amselem J."/>
            <person name="Cantarel B.L."/>
            <person name="Chiu R."/>
            <person name="Coutinho P.M."/>
            <person name="Feau N."/>
            <person name="Field M."/>
            <person name="Frey P."/>
            <person name="Gelhaye E."/>
            <person name="Goldberg J."/>
            <person name="Grabherr M.G."/>
            <person name="Kodira C.D."/>
            <person name="Kohler A."/>
            <person name="Kuees U."/>
            <person name="Lindquist E.A."/>
            <person name="Lucas S.M."/>
            <person name="Mago R."/>
            <person name="Mauceli E."/>
            <person name="Morin E."/>
            <person name="Murat C."/>
            <person name="Pangilinan J.L."/>
            <person name="Park R."/>
            <person name="Pearson M."/>
            <person name="Quesneville H."/>
            <person name="Rouhier N."/>
            <person name="Sakthikumar S."/>
            <person name="Salamov A.A."/>
            <person name="Schmutz J."/>
            <person name="Selles B."/>
            <person name="Shapiro H."/>
            <person name="Tanguay P."/>
            <person name="Tuskan G.A."/>
            <person name="Henrissat B."/>
            <person name="Van de Peer Y."/>
            <person name="Rouze P."/>
            <person name="Ellis J.G."/>
            <person name="Dodds P.N."/>
            <person name="Schein J.E."/>
            <person name="Zhong S."/>
            <person name="Hamelin R.C."/>
            <person name="Grigoriev I.V."/>
            <person name="Szabo L.J."/>
            <person name="Martin F."/>
        </authorList>
    </citation>
    <scope>NUCLEOTIDE SEQUENCE [LARGE SCALE GENOMIC DNA]</scope>
    <source>
        <strain evidence="4">98AG31 / pathotype 3-4-7</strain>
    </source>
</reference>
<dbReference type="Gene3D" id="1.10.555.10">
    <property type="entry name" value="Rho GTPase activation protein"/>
    <property type="match status" value="1"/>
</dbReference>
<dbReference type="SMART" id="SM00324">
    <property type="entry name" value="RhoGAP"/>
    <property type="match status" value="1"/>
</dbReference>
<dbReference type="eggNOG" id="KOG1453">
    <property type="taxonomic scope" value="Eukaryota"/>
</dbReference>
<dbReference type="HOGENOM" id="CLU_015883_7_2_1"/>
<dbReference type="RefSeq" id="XP_007412927.1">
    <property type="nucleotide sequence ID" value="XM_007412865.1"/>
</dbReference>
<dbReference type="Proteomes" id="UP000001072">
    <property type="component" value="Unassembled WGS sequence"/>
</dbReference>
<evidence type="ECO:0000259" key="2">
    <source>
        <dbReference type="PROSITE" id="PS50238"/>
    </source>
</evidence>
<feature type="domain" description="Rho-GAP" evidence="2">
    <location>
        <begin position="1"/>
        <end position="155"/>
    </location>
</feature>
<feature type="non-terminal residue" evidence="3">
    <location>
        <position position="1"/>
    </location>
</feature>
<protein>
    <recommendedName>
        <fullName evidence="2">Rho-GAP domain-containing protein</fullName>
    </recommendedName>
</protein>
<dbReference type="AlphaFoldDB" id="F4RV47"/>
<feature type="non-terminal residue" evidence="3">
    <location>
        <position position="155"/>
    </location>
</feature>
<dbReference type="KEGG" id="mlr:MELLADRAFT_28385"/>
<dbReference type="EMBL" id="GL883122">
    <property type="protein sequence ID" value="EGG03813.1"/>
    <property type="molecule type" value="Genomic_DNA"/>
</dbReference>
<dbReference type="PANTHER" id="PTHR23176">
    <property type="entry name" value="RHO/RAC/CDC GTPASE-ACTIVATING PROTEIN"/>
    <property type="match status" value="1"/>
</dbReference>
<keyword evidence="1" id="KW-0343">GTPase activation</keyword>
<name>F4RV47_MELLP</name>
<dbReference type="InterPro" id="IPR000198">
    <property type="entry name" value="RhoGAP_dom"/>
</dbReference>
<dbReference type="GO" id="GO:0005096">
    <property type="term" value="F:GTPase activator activity"/>
    <property type="evidence" value="ECO:0007669"/>
    <property type="project" value="UniProtKB-KW"/>
</dbReference>
<accession>F4RV47</accession>
<dbReference type="CDD" id="cd00159">
    <property type="entry name" value="RhoGAP"/>
    <property type="match status" value="1"/>
</dbReference>
<gene>
    <name evidence="3" type="ORF">MELLADRAFT_28385</name>
</gene>
<dbReference type="GO" id="GO:0007165">
    <property type="term" value="P:signal transduction"/>
    <property type="evidence" value="ECO:0007669"/>
    <property type="project" value="InterPro"/>
</dbReference>
<evidence type="ECO:0000313" key="3">
    <source>
        <dbReference type="EMBL" id="EGG03813.1"/>
    </source>
</evidence>
<dbReference type="InParanoid" id="F4RV47"/>